<name>A0ACB5TX24_CANBO</name>
<accession>A0ACB5TX24</accession>
<gene>
    <name evidence="1" type="ORF">Cboi01_000431600</name>
</gene>
<dbReference type="Proteomes" id="UP001165101">
    <property type="component" value="Unassembled WGS sequence"/>
</dbReference>
<comment type="caution">
    <text evidence="1">The sequence shown here is derived from an EMBL/GenBank/DDBJ whole genome shotgun (WGS) entry which is preliminary data.</text>
</comment>
<keyword evidence="2" id="KW-1185">Reference proteome</keyword>
<evidence type="ECO:0000313" key="2">
    <source>
        <dbReference type="Proteomes" id="UP001165101"/>
    </source>
</evidence>
<dbReference type="EMBL" id="BSXV01002731">
    <property type="protein sequence ID" value="GME96577.1"/>
    <property type="molecule type" value="Genomic_DNA"/>
</dbReference>
<organism evidence="1 2">
    <name type="scientific">Candida boidinii</name>
    <name type="common">Yeast</name>
    <dbReference type="NCBI Taxonomy" id="5477"/>
    <lineage>
        <taxon>Eukaryota</taxon>
        <taxon>Fungi</taxon>
        <taxon>Dikarya</taxon>
        <taxon>Ascomycota</taxon>
        <taxon>Saccharomycotina</taxon>
        <taxon>Pichiomycetes</taxon>
        <taxon>Pichiales</taxon>
        <taxon>Pichiaceae</taxon>
        <taxon>Ogataea</taxon>
        <taxon>Ogataea/Candida clade</taxon>
    </lineage>
</organism>
<sequence length="94" mass="11139">MFNRSFVRCFNTTARALESSCKEGTKINLSIYKAGKPIVALKDEEYPEWLWSLLDKDAQLEELKATDYFRYKRKILKKENVAHCKHNNFMSKMK</sequence>
<reference evidence="1" key="1">
    <citation type="submission" date="2023-04" db="EMBL/GenBank/DDBJ databases">
        <title>Candida boidinii NBRC 1967.</title>
        <authorList>
            <person name="Ichikawa N."/>
            <person name="Sato H."/>
            <person name="Tonouchi N."/>
        </authorList>
    </citation>
    <scope>NUCLEOTIDE SEQUENCE</scope>
    <source>
        <strain evidence="1">NBRC 1967</strain>
    </source>
</reference>
<evidence type="ECO:0000313" key="1">
    <source>
        <dbReference type="EMBL" id="GME96577.1"/>
    </source>
</evidence>
<proteinExistence type="predicted"/>
<protein>
    <submittedName>
        <fullName evidence="1">Unnamed protein product</fullName>
    </submittedName>
</protein>